<name>A0A4Y8ACX9_9SPHI</name>
<dbReference type="SUPFAM" id="SSF49344">
    <property type="entry name" value="CBD9-like"/>
    <property type="match status" value="1"/>
</dbReference>
<evidence type="ECO:0000313" key="3">
    <source>
        <dbReference type="EMBL" id="MBB3970028.1"/>
    </source>
</evidence>
<protein>
    <recommendedName>
        <fullName evidence="2">Carbohydrate-binding domain-containing protein</fullName>
    </recommendedName>
</protein>
<evidence type="ECO:0000256" key="1">
    <source>
        <dbReference type="SAM" id="SignalP"/>
    </source>
</evidence>
<keyword evidence="1" id="KW-0732">Signal</keyword>
<dbReference type="Proteomes" id="UP000583101">
    <property type="component" value="Unassembled WGS sequence"/>
</dbReference>
<evidence type="ECO:0000313" key="6">
    <source>
        <dbReference type="Proteomes" id="UP000583101"/>
    </source>
</evidence>
<dbReference type="AlphaFoldDB" id="A0A4Y8ACX9"/>
<dbReference type="EMBL" id="SNQG01000003">
    <property type="protein sequence ID" value="TEW66423.1"/>
    <property type="molecule type" value="Genomic_DNA"/>
</dbReference>
<sequence length="363" mass="41291">MFTKRILLLGTLLLIGRQVKAQSAFSAMPHLFITPKNYVVTYTKQAPKINGHINDPVWQQAAWTDKFIDIEGDLKPAPNLNTQMKMLWGDSCLFIAVKMEEPHLWANLTRHDAVIFNDNDFEIFIDPDGDGRDYFEIEVNQLNKIFDLFMPKPYRDRGDALISWDTPGMQSAVQLQGTLNNPADKDTGWTVEFKIPFSSVKMGFAAGAPKEGDLWRVNFSRVEWDTAIKNGKYVKLKDAAGKKLPERNWVWSAPGIINMHAPERWGYLQFTKSTTADKATFTMPYADLQKQYLWLVYYKQREYRATHQAYANNLPDLGIDAANYTINSKENTLTVEGTKNQFIATITDGGGKTWSVDNSGALR</sequence>
<comment type="caution">
    <text evidence="4">The sequence shown here is derived from an EMBL/GenBank/DDBJ whole genome shotgun (WGS) entry which is preliminary data.</text>
</comment>
<reference evidence="3 6" key="3">
    <citation type="submission" date="2020-08" db="EMBL/GenBank/DDBJ databases">
        <title>Genomic Encyclopedia of Type Strains, Phase IV (KMG-IV): sequencing the most valuable type-strain genomes for metagenomic binning, comparative biology and taxonomic classification.</title>
        <authorList>
            <person name="Goeker M."/>
        </authorList>
    </citation>
    <scope>NUCLEOTIDE SEQUENCE [LARGE SCALE GENOMIC DNA]</scope>
    <source>
        <strain evidence="3 6">DSM 100995</strain>
    </source>
</reference>
<feature type="domain" description="Carbohydrate-binding" evidence="2">
    <location>
        <begin position="49"/>
        <end position="242"/>
    </location>
</feature>
<dbReference type="PANTHER" id="PTHR35532">
    <property type="entry name" value="SIMILAR TO POLYHYDROXYALKANOATE DEPOLYMERASE"/>
    <property type="match status" value="1"/>
</dbReference>
<evidence type="ECO:0000259" key="2">
    <source>
        <dbReference type="Pfam" id="PF06452"/>
    </source>
</evidence>
<dbReference type="RefSeq" id="WP_134336034.1">
    <property type="nucleotide sequence ID" value="NZ_BMCZ01000003.1"/>
</dbReference>
<dbReference type="InterPro" id="IPR010502">
    <property type="entry name" value="Carb-bd_dom_fam9"/>
</dbReference>
<reference evidence="4 5" key="1">
    <citation type="journal article" date="2016" name="Int. J. Syst. Evol. Microbiol.">
        <title>Proposal of Mucilaginibacter phyllosphaerae sp. nov. isolated from the phyllosphere of Galium album.</title>
        <authorList>
            <person name="Aydogan E.L."/>
            <person name="Busse H.J."/>
            <person name="Moser G."/>
            <person name="Muller C."/>
            <person name="Kampfer P."/>
            <person name="Glaeser S.P."/>
        </authorList>
    </citation>
    <scope>NUCLEOTIDE SEQUENCE [LARGE SCALE GENOMIC DNA]</scope>
    <source>
        <strain evidence="4 5">PP-F2FG21</strain>
    </source>
</reference>
<accession>A0A4Y8ACX9</accession>
<proteinExistence type="predicted"/>
<evidence type="ECO:0000313" key="4">
    <source>
        <dbReference type="EMBL" id="TEW66423.1"/>
    </source>
</evidence>
<dbReference type="EMBL" id="JACIEG010000005">
    <property type="protein sequence ID" value="MBB3970028.1"/>
    <property type="molecule type" value="Genomic_DNA"/>
</dbReference>
<dbReference type="GO" id="GO:0030246">
    <property type="term" value="F:carbohydrate binding"/>
    <property type="evidence" value="ECO:0007669"/>
    <property type="project" value="InterPro"/>
</dbReference>
<dbReference type="Pfam" id="PF06452">
    <property type="entry name" value="CBM9_1"/>
    <property type="match status" value="1"/>
</dbReference>
<dbReference type="GO" id="GO:0016052">
    <property type="term" value="P:carbohydrate catabolic process"/>
    <property type="evidence" value="ECO:0007669"/>
    <property type="project" value="InterPro"/>
</dbReference>
<dbReference type="OrthoDB" id="9786766at2"/>
<keyword evidence="6" id="KW-1185">Reference proteome</keyword>
<dbReference type="PANTHER" id="PTHR35532:SF5">
    <property type="entry name" value="CARBOHYDRATE-BINDING DOMAIN-CONTAINING PROTEIN"/>
    <property type="match status" value="1"/>
</dbReference>
<organism evidence="4 5">
    <name type="scientific">Mucilaginibacter phyllosphaerae</name>
    <dbReference type="NCBI Taxonomy" id="1812349"/>
    <lineage>
        <taxon>Bacteria</taxon>
        <taxon>Pseudomonadati</taxon>
        <taxon>Bacteroidota</taxon>
        <taxon>Sphingobacteriia</taxon>
        <taxon>Sphingobacteriales</taxon>
        <taxon>Sphingobacteriaceae</taxon>
        <taxon>Mucilaginibacter</taxon>
    </lineage>
</organism>
<reference evidence="4" key="2">
    <citation type="submission" date="2019-03" db="EMBL/GenBank/DDBJ databases">
        <authorList>
            <person name="Yan Y.-Q."/>
            <person name="Du Z.-J."/>
        </authorList>
    </citation>
    <scope>NUCLEOTIDE SEQUENCE</scope>
    <source>
        <strain evidence="4">PP-F2FG21</strain>
    </source>
</reference>
<dbReference type="CDD" id="cd09620">
    <property type="entry name" value="CBM9_like_3"/>
    <property type="match status" value="1"/>
</dbReference>
<dbReference type="Proteomes" id="UP000297248">
    <property type="component" value="Unassembled WGS sequence"/>
</dbReference>
<feature type="chain" id="PRO_5044616444" description="Carbohydrate-binding domain-containing protein" evidence="1">
    <location>
        <begin position="22"/>
        <end position="363"/>
    </location>
</feature>
<feature type="signal peptide" evidence="1">
    <location>
        <begin position="1"/>
        <end position="21"/>
    </location>
</feature>
<dbReference type="Gene3D" id="2.60.40.1190">
    <property type="match status" value="1"/>
</dbReference>
<dbReference type="GO" id="GO:0004553">
    <property type="term" value="F:hydrolase activity, hydrolyzing O-glycosyl compounds"/>
    <property type="evidence" value="ECO:0007669"/>
    <property type="project" value="InterPro"/>
</dbReference>
<evidence type="ECO:0000313" key="5">
    <source>
        <dbReference type="Proteomes" id="UP000297248"/>
    </source>
</evidence>
<gene>
    <name evidence="4" type="ORF">E2R65_08310</name>
    <name evidence="3" type="ORF">GGR35_002644</name>
</gene>